<evidence type="ECO:0000256" key="1">
    <source>
        <dbReference type="ARBA" id="ARBA00022603"/>
    </source>
</evidence>
<keyword evidence="5 10" id="KW-0863">Zinc-finger</keyword>
<dbReference type="GO" id="GO:0042826">
    <property type="term" value="F:histone deacetylase binding"/>
    <property type="evidence" value="ECO:0007669"/>
    <property type="project" value="TreeGrafter"/>
</dbReference>
<dbReference type="InterPro" id="IPR011990">
    <property type="entry name" value="TPR-like_helical_dom_sf"/>
</dbReference>
<dbReference type="PANTHER" id="PTHR46165:SF7">
    <property type="entry name" value="SET AND MYND DOMAIN-CONTAINING PROTEIN 4"/>
    <property type="match status" value="1"/>
</dbReference>
<dbReference type="GO" id="GO:0005737">
    <property type="term" value="C:cytoplasm"/>
    <property type="evidence" value="ECO:0007669"/>
    <property type="project" value="TreeGrafter"/>
</dbReference>
<dbReference type="EMBL" id="OV696688">
    <property type="protein sequence ID" value="CAH1257380.1"/>
    <property type="molecule type" value="Genomic_DNA"/>
</dbReference>
<dbReference type="SUPFAM" id="SSF48452">
    <property type="entry name" value="TPR-like"/>
    <property type="match status" value="1"/>
</dbReference>
<protein>
    <recommendedName>
        <fullName evidence="8">Protein-lysine N-methyltransferase SMYD4</fullName>
    </recommendedName>
    <alternativeName>
        <fullName evidence="9">SET and MYND domain-containing protein 4</fullName>
    </alternativeName>
</protein>
<feature type="domain" description="SET" evidence="12">
    <location>
        <begin position="252"/>
        <end position="553"/>
    </location>
</feature>
<feature type="domain" description="MYND-type" evidence="13">
    <location>
        <begin position="297"/>
        <end position="336"/>
    </location>
</feature>
<dbReference type="InterPro" id="IPR002893">
    <property type="entry name" value="Znf_MYND"/>
</dbReference>
<dbReference type="AlphaFoldDB" id="A0A8J9ZL48"/>
<dbReference type="InterPro" id="IPR001214">
    <property type="entry name" value="SET_dom"/>
</dbReference>
<dbReference type="GO" id="GO:0008168">
    <property type="term" value="F:methyltransferase activity"/>
    <property type="evidence" value="ECO:0007669"/>
    <property type="project" value="UniProtKB-KW"/>
</dbReference>
<dbReference type="PROSITE" id="PS50865">
    <property type="entry name" value="ZF_MYND_2"/>
    <property type="match status" value="1"/>
</dbReference>
<evidence type="ECO:0000313" key="14">
    <source>
        <dbReference type="EMBL" id="CAH1257380.1"/>
    </source>
</evidence>
<keyword evidence="1" id="KW-0489">Methyltransferase</keyword>
<reference evidence="14" key="1">
    <citation type="submission" date="2022-01" db="EMBL/GenBank/DDBJ databases">
        <authorList>
            <person name="Braso-Vives M."/>
        </authorList>
    </citation>
    <scope>NUCLEOTIDE SEQUENCE</scope>
</reference>
<dbReference type="Pfam" id="PF01753">
    <property type="entry name" value="zf-MYND"/>
    <property type="match status" value="1"/>
</dbReference>
<keyword evidence="2" id="KW-0808">Transferase</keyword>
<evidence type="ECO:0000256" key="10">
    <source>
        <dbReference type="PROSITE-ProRule" id="PRU00134"/>
    </source>
</evidence>
<dbReference type="Proteomes" id="UP000838412">
    <property type="component" value="Chromosome 3"/>
</dbReference>
<dbReference type="PANTHER" id="PTHR46165">
    <property type="entry name" value="SET AND MYND DOMAIN-CONTAINING PROTEIN 4"/>
    <property type="match status" value="1"/>
</dbReference>
<evidence type="ECO:0000256" key="11">
    <source>
        <dbReference type="SAM" id="MobiDB-lite"/>
    </source>
</evidence>
<dbReference type="GO" id="GO:0032259">
    <property type="term" value="P:methylation"/>
    <property type="evidence" value="ECO:0007669"/>
    <property type="project" value="UniProtKB-KW"/>
</dbReference>
<evidence type="ECO:0000256" key="9">
    <source>
        <dbReference type="ARBA" id="ARBA00093680"/>
    </source>
</evidence>
<feature type="compositionally biased region" description="Basic and acidic residues" evidence="11">
    <location>
        <begin position="376"/>
        <end position="394"/>
    </location>
</feature>
<evidence type="ECO:0000256" key="2">
    <source>
        <dbReference type="ARBA" id="ARBA00022679"/>
    </source>
</evidence>
<evidence type="ECO:0000313" key="15">
    <source>
        <dbReference type="Proteomes" id="UP000838412"/>
    </source>
</evidence>
<sequence>MAYFQALFDRICGDLQRSTQEMSSDFLQLSTNQQRVSYALSIPSVHDYIKVKPMFKGKSAVEATKLREFGNKMFGQKDYESALQMYSESVLKAPFDPDVNHSYLHGNMNGNSQERDVTTDDENEFSLALANRSAVLFNIGKYDLSLKDIELALHHGYPEELKYKLHERKGRCLWNLGRDDEAMRSFMIAKEHVAKSQLNSKKRKSWKATVDKQIAAIQRTPSSVETSSASSSATDIPSVSYGTNITFPSLSTAVEIRQSGQRGRHAVAAQDVRVGDVLIVEKPCGSVVLPEQCDTHCDYCCRRVLAPLPCHQCSTARYCGHECADLAWTQYHRVECQYLGLIHSSGVGGMGHLALRLANRTGFRFLQEFDQTLKEKTARKVKEPEKDAHERKPGYTDLQYEDFPGLNTEGVYTNDYNCVYNLENHSSERKPSDLFRRTVMAIFLLRILQNGGFFQVPGEEVSEEDQLLVASHLLRHLQMIPCNAHEVSEFEFYRGDPDRCRYLEVASALHCTMLGMFNHSCDPVINRNFYGDVLVARAIRPVAKGEEITLNYSVLYTTQPRMERQYKLAGQYFFKCSCQPCVENWPLFYDMVQDLQQRNKLPKLKCGQCFSVLPGSDNKGSDKVKCAACGEDQELQALRTQLDNIVEEVFNKVGVVVTGEVESTLPVLERCLERMEKIVARPYGYYDSCQEAIKQCYGIVGNCHERATS</sequence>
<feature type="region of interest" description="Disordered" evidence="11">
    <location>
        <begin position="376"/>
        <end position="395"/>
    </location>
</feature>
<dbReference type="GO" id="GO:0008270">
    <property type="term" value="F:zinc ion binding"/>
    <property type="evidence" value="ECO:0007669"/>
    <property type="project" value="UniProtKB-KW"/>
</dbReference>
<accession>A0A8J9ZL48</accession>
<keyword evidence="6" id="KW-0862">Zinc</keyword>
<evidence type="ECO:0000256" key="4">
    <source>
        <dbReference type="ARBA" id="ARBA00022723"/>
    </source>
</evidence>
<dbReference type="InterPro" id="IPR046341">
    <property type="entry name" value="SET_dom_sf"/>
</dbReference>
<dbReference type="Gene3D" id="2.170.270.10">
    <property type="entry name" value="SET domain"/>
    <property type="match status" value="1"/>
</dbReference>
<dbReference type="GO" id="GO:0005634">
    <property type="term" value="C:nucleus"/>
    <property type="evidence" value="ECO:0007669"/>
    <property type="project" value="TreeGrafter"/>
</dbReference>
<organism evidence="14 15">
    <name type="scientific">Branchiostoma lanceolatum</name>
    <name type="common">Common lancelet</name>
    <name type="synonym">Amphioxus lanceolatum</name>
    <dbReference type="NCBI Taxonomy" id="7740"/>
    <lineage>
        <taxon>Eukaryota</taxon>
        <taxon>Metazoa</taxon>
        <taxon>Chordata</taxon>
        <taxon>Cephalochordata</taxon>
        <taxon>Leptocardii</taxon>
        <taxon>Amphioxiformes</taxon>
        <taxon>Branchiostomatidae</taxon>
        <taxon>Branchiostoma</taxon>
    </lineage>
</organism>
<dbReference type="InterPro" id="IPR044421">
    <property type="entry name" value="SMYD4_SET"/>
</dbReference>
<dbReference type="Gene3D" id="1.25.40.10">
    <property type="entry name" value="Tetratricopeptide repeat domain"/>
    <property type="match status" value="2"/>
</dbReference>
<evidence type="ECO:0000256" key="5">
    <source>
        <dbReference type="ARBA" id="ARBA00022771"/>
    </source>
</evidence>
<keyword evidence="15" id="KW-1185">Reference proteome</keyword>
<evidence type="ECO:0000256" key="8">
    <source>
        <dbReference type="ARBA" id="ARBA00093635"/>
    </source>
</evidence>
<evidence type="ECO:0000256" key="6">
    <source>
        <dbReference type="ARBA" id="ARBA00022833"/>
    </source>
</evidence>
<evidence type="ECO:0000256" key="7">
    <source>
        <dbReference type="ARBA" id="ARBA00093423"/>
    </source>
</evidence>
<dbReference type="InterPro" id="IPR052097">
    <property type="entry name" value="SET-MYND_domain_protein"/>
</dbReference>
<evidence type="ECO:0000259" key="13">
    <source>
        <dbReference type="PROSITE" id="PS50865"/>
    </source>
</evidence>
<dbReference type="CDD" id="cd10536">
    <property type="entry name" value="SET_SMYD4"/>
    <property type="match status" value="1"/>
</dbReference>
<dbReference type="Pfam" id="PF00856">
    <property type="entry name" value="SET"/>
    <property type="match status" value="1"/>
</dbReference>
<dbReference type="OrthoDB" id="5945798at2759"/>
<dbReference type="PROSITE" id="PS50280">
    <property type="entry name" value="SET"/>
    <property type="match status" value="1"/>
</dbReference>
<gene>
    <name evidence="14" type="primary">SMYD4</name>
    <name evidence="14" type="ORF">BLAG_LOCUS15336</name>
</gene>
<proteinExistence type="predicted"/>
<keyword evidence="4" id="KW-0479">Metal-binding</keyword>
<dbReference type="SUPFAM" id="SSF82199">
    <property type="entry name" value="SET domain"/>
    <property type="match status" value="1"/>
</dbReference>
<evidence type="ECO:0000256" key="3">
    <source>
        <dbReference type="ARBA" id="ARBA00022691"/>
    </source>
</evidence>
<comment type="function">
    <text evidence="7">Protein-lysine N-methyltransferase. Monomethylates PRMT5, modulating its transcriptional activity. May also act as a histone methyltransferase. Plays a critical role in cardiac development. Acts as a key epigenetic regulator of gene expression during cardiac development via its dual activities as a methyltransferase and negative regulator of HDAC1.</text>
</comment>
<name>A0A8J9ZL48_BRALA</name>
<evidence type="ECO:0000259" key="12">
    <source>
        <dbReference type="PROSITE" id="PS50280"/>
    </source>
</evidence>
<keyword evidence="3" id="KW-0949">S-adenosyl-L-methionine</keyword>